<sequence>GPRRNTWWRSRTAYLRICNFSASCRTLCRWECKMTSFVFFFQTSPGLMRVDECPLPANLDIAIWNMPSGIIEVNTIIPENPRTKE</sequence>
<keyword evidence="2" id="KW-1185">Reference proteome</keyword>
<reference evidence="1 2" key="1">
    <citation type="submission" date="2019-04" db="EMBL/GenBank/DDBJ databases">
        <title>Fungal friends and foes A comparative genomics study of 23 Aspergillus species from section Flavi.</title>
        <authorList>
            <consortium name="DOE Joint Genome Institute"/>
            <person name="Kjaerbolling I."/>
            <person name="Vesth T.C."/>
            <person name="Frisvad J.C."/>
            <person name="Nybo J.L."/>
            <person name="Theobald S."/>
            <person name="Kildgaard S."/>
            <person name="Petersen T.I."/>
            <person name="Kuo A."/>
            <person name="Sato A."/>
            <person name="Lyhne E.K."/>
            <person name="Kogle M.E."/>
            <person name="Wiebenga A."/>
            <person name="Kun R.S."/>
            <person name="Lubbers R.J."/>
            <person name="Makela M.R."/>
            <person name="Barry K."/>
            <person name="Chovatia M."/>
            <person name="Clum A."/>
            <person name="Daum C."/>
            <person name="Haridas S."/>
            <person name="He G."/>
            <person name="LaButti K."/>
            <person name="Lipzen A."/>
            <person name="Mondo S."/>
            <person name="Pangilinan J."/>
            <person name="Riley R."/>
            <person name="Salamov A."/>
            <person name="Simmons B.A."/>
            <person name="Magnuson J.K."/>
            <person name="Henrissat B."/>
            <person name="Mortensen U.H."/>
            <person name="Larsen T.O."/>
            <person name="De vries R.P."/>
            <person name="Grigoriev I.V."/>
            <person name="Machida M."/>
            <person name="Baker S.E."/>
            <person name="Andersen M.R."/>
        </authorList>
    </citation>
    <scope>NUCLEOTIDE SEQUENCE [LARGE SCALE GENOMIC DNA]</scope>
    <source>
        <strain evidence="1 2">CBS 126849</strain>
    </source>
</reference>
<name>A0A5N6EL69_9EURO</name>
<dbReference type="AlphaFoldDB" id="A0A5N6EL69"/>
<dbReference type="Proteomes" id="UP000326799">
    <property type="component" value="Unassembled WGS sequence"/>
</dbReference>
<accession>A0A5N6EL69</accession>
<proteinExistence type="predicted"/>
<feature type="non-terminal residue" evidence="1">
    <location>
        <position position="1"/>
    </location>
</feature>
<gene>
    <name evidence="1" type="ORF">BDV33DRAFT_175480</name>
</gene>
<protein>
    <submittedName>
        <fullName evidence="1">Uncharacterized protein</fullName>
    </submittedName>
</protein>
<dbReference type="EMBL" id="ML733450">
    <property type="protein sequence ID" value="KAB8218366.1"/>
    <property type="molecule type" value="Genomic_DNA"/>
</dbReference>
<organism evidence="1 2">
    <name type="scientific">Aspergillus novoparasiticus</name>
    <dbReference type="NCBI Taxonomy" id="986946"/>
    <lineage>
        <taxon>Eukaryota</taxon>
        <taxon>Fungi</taxon>
        <taxon>Dikarya</taxon>
        <taxon>Ascomycota</taxon>
        <taxon>Pezizomycotina</taxon>
        <taxon>Eurotiomycetes</taxon>
        <taxon>Eurotiomycetidae</taxon>
        <taxon>Eurotiales</taxon>
        <taxon>Aspergillaceae</taxon>
        <taxon>Aspergillus</taxon>
        <taxon>Aspergillus subgen. Circumdati</taxon>
    </lineage>
</organism>
<evidence type="ECO:0000313" key="2">
    <source>
        <dbReference type="Proteomes" id="UP000326799"/>
    </source>
</evidence>
<evidence type="ECO:0000313" key="1">
    <source>
        <dbReference type="EMBL" id="KAB8218366.1"/>
    </source>
</evidence>